<organism evidence="3 4">
    <name type="scientific">Chlamydia ibidis 10-1398/6</name>
    <dbReference type="NCBI Taxonomy" id="1046581"/>
    <lineage>
        <taxon>Bacteria</taxon>
        <taxon>Pseudomonadati</taxon>
        <taxon>Chlamydiota</taxon>
        <taxon>Chlamydiia</taxon>
        <taxon>Chlamydiales</taxon>
        <taxon>Chlamydiaceae</taxon>
        <taxon>Chlamydia/Chlamydophila group</taxon>
        <taxon>Chlamydia</taxon>
    </lineage>
</organism>
<name>A0ABN0N072_9CHLA</name>
<accession>A0ABN0N072</accession>
<feature type="transmembrane region" description="Helical" evidence="2">
    <location>
        <begin position="117"/>
        <end position="137"/>
    </location>
</feature>
<keyword evidence="4" id="KW-1185">Reference proteome</keyword>
<feature type="compositionally biased region" description="Polar residues" evidence="1">
    <location>
        <begin position="211"/>
        <end position="220"/>
    </location>
</feature>
<feature type="compositionally biased region" description="Polar residues" evidence="1">
    <location>
        <begin position="174"/>
        <end position="187"/>
    </location>
</feature>
<dbReference type="Pfam" id="PF17459">
    <property type="entry name" value="DUF5422"/>
    <property type="match status" value="1"/>
</dbReference>
<feature type="transmembrane region" description="Helical" evidence="2">
    <location>
        <begin position="90"/>
        <end position="111"/>
    </location>
</feature>
<feature type="transmembrane region" description="Helical" evidence="2">
    <location>
        <begin position="44"/>
        <end position="69"/>
    </location>
</feature>
<evidence type="ECO:0000256" key="1">
    <source>
        <dbReference type="SAM" id="MobiDB-lite"/>
    </source>
</evidence>
<evidence type="ECO:0000256" key="2">
    <source>
        <dbReference type="SAM" id="Phobius"/>
    </source>
</evidence>
<keyword evidence="2" id="KW-0472">Membrane</keyword>
<comment type="caution">
    <text evidence="3">The sequence shown here is derived from an EMBL/GenBank/DDBJ whole genome shotgun (WGS) entry which is preliminary data.</text>
</comment>
<dbReference type="InterPro" id="IPR035358">
    <property type="entry name" value="DUF5422"/>
</dbReference>
<dbReference type="EMBL" id="APJW01000001">
    <property type="protein sequence ID" value="EQM63014.1"/>
    <property type="molecule type" value="Genomic_DNA"/>
</dbReference>
<evidence type="ECO:0000313" key="4">
    <source>
        <dbReference type="Proteomes" id="UP000016064"/>
    </source>
</evidence>
<sequence length="220" mass="23422">MECLEVVQKGSNIYLDCIFPERGAARQCKSLAQSYPRIAMTIEILASVVLGTFKMVTLPVATFASLFLLPIAGIRKAICTKQASDTLPYVFAWLISLLSVAAIVGLVFAMIALAPEAAFLMIGVFGAIGASSTLINLHNEMFPVRVQPTIPFDEGNSRMENHIVSPKNQESETPKVSNLGTNTTPAASSEDEAAFVDAPAEEEKTVATAGHVSNTGNESS</sequence>
<protein>
    <submittedName>
        <fullName evidence="3">Inner membrane protein</fullName>
    </submittedName>
</protein>
<proteinExistence type="predicted"/>
<keyword evidence="2" id="KW-1133">Transmembrane helix</keyword>
<reference evidence="3 4" key="1">
    <citation type="submission" date="2013-07" db="EMBL/GenBank/DDBJ databases">
        <title>Isolation of a new Chlamydia species from the feral Sacred Ibis (Threskiornis aethiopicus): Chlamydia ibidis.</title>
        <authorList>
            <person name="Vorimore F."/>
            <person name="Hsia R.-C."/>
            <person name="Huot-Creasy H."/>
            <person name="Bastian S."/>
            <person name="Deruyter L."/>
            <person name="Passet A."/>
            <person name="Sachse K."/>
            <person name="Bavoil P."/>
            <person name="Myers G."/>
            <person name="Laroucau K."/>
        </authorList>
    </citation>
    <scope>NUCLEOTIDE SEQUENCE [LARGE SCALE GENOMIC DNA]</scope>
    <source>
        <strain evidence="3 4">10-1398/6</strain>
    </source>
</reference>
<dbReference type="Proteomes" id="UP000016064">
    <property type="component" value="Unassembled WGS sequence"/>
</dbReference>
<keyword evidence="2" id="KW-0812">Transmembrane</keyword>
<dbReference type="RefSeq" id="WP_020370369.1">
    <property type="nucleotide sequence ID" value="NZ_APJW01000001.1"/>
</dbReference>
<gene>
    <name evidence="3" type="ORF">H359_0381</name>
</gene>
<evidence type="ECO:0000313" key="3">
    <source>
        <dbReference type="EMBL" id="EQM63014.1"/>
    </source>
</evidence>
<feature type="region of interest" description="Disordered" evidence="1">
    <location>
        <begin position="165"/>
        <end position="220"/>
    </location>
</feature>